<evidence type="ECO:0000313" key="7">
    <source>
        <dbReference type="EMBL" id="KDO16399.1"/>
    </source>
</evidence>
<dbReference type="Gene3D" id="1.20.1250.20">
    <property type="entry name" value="MFS general substrate transporter like domains"/>
    <property type="match status" value="1"/>
</dbReference>
<dbReference type="InterPro" id="IPR005828">
    <property type="entry name" value="MFS_sugar_transport-like"/>
</dbReference>
<reference evidence="7 8" key="1">
    <citation type="journal article" date="2013" name="PLoS Genet.">
        <title>Distinctive expansion of potential virulence genes in the genome of the oomycete fish pathogen Saprolegnia parasitica.</title>
        <authorList>
            <person name="Jiang R.H."/>
            <person name="de Bruijn I."/>
            <person name="Haas B.J."/>
            <person name="Belmonte R."/>
            <person name="Lobach L."/>
            <person name="Christie J."/>
            <person name="van den Ackerveken G."/>
            <person name="Bottin A."/>
            <person name="Bulone V."/>
            <person name="Diaz-Moreno S.M."/>
            <person name="Dumas B."/>
            <person name="Fan L."/>
            <person name="Gaulin E."/>
            <person name="Govers F."/>
            <person name="Grenville-Briggs L.J."/>
            <person name="Horner N.R."/>
            <person name="Levin J.Z."/>
            <person name="Mammella M."/>
            <person name="Meijer H.J."/>
            <person name="Morris P."/>
            <person name="Nusbaum C."/>
            <person name="Oome S."/>
            <person name="Phillips A.J."/>
            <person name="van Rooyen D."/>
            <person name="Rzeszutek E."/>
            <person name="Saraiva M."/>
            <person name="Secombes C.J."/>
            <person name="Seidl M.F."/>
            <person name="Snel B."/>
            <person name="Stassen J.H."/>
            <person name="Sykes S."/>
            <person name="Tripathy S."/>
            <person name="van den Berg H."/>
            <person name="Vega-Arreguin J.C."/>
            <person name="Wawra S."/>
            <person name="Young S.K."/>
            <person name="Zeng Q."/>
            <person name="Dieguez-Uribeondo J."/>
            <person name="Russ C."/>
            <person name="Tyler B.M."/>
            <person name="van West P."/>
        </authorList>
    </citation>
    <scope>NUCLEOTIDE SEQUENCE [LARGE SCALE GENOMIC DNA]</scope>
    <source>
        <strain evidence="7 8">CBS 223.65</strain>
    </source>
</reference>
<comment type="subcellular location">
    <subcellularLocation>
        <location evidence="1">Membrane</location>
    </subcellularLocation>
</comment>
<keyword evidence="4 6" id="KW-1133">Transmembrane helix</keyword>
<name>A0A067BDG5_SAPPC</name>
<keyword evidence="2" id="KW-0813">Transport</keyword>
<dbReference type="Proteomes" id="UP000030745">
    <property type="component" value="Unassembled WGS sequence"/>
</dbReference>
<evidence type="ECO:0000256" key="6">
    <source>
        <dbReference type="SAM" id="Phobius"/>
    </source>
</evidence>
<gene>
    <name evidence="7" type="ORF">SPRG_18073</name>
</gene>
<evidence type="ECO:0000256" key="5">
    <source>
        <dbReference type="ARBA" id="ARBA00023136"/>
    </source>
</evidence>
<evidence type="ECO:0000256" key="3">
    <source>
        <dbReference type="ARBA" id="ARBA00022692"/>
    </source>
</evidence>
<dbReference type="OrthoDB" id="6612291at2759"/>
<proteinExistence type="predicted"/>
<dbReference type="VEuPathDB" id="FungiDB:SPRG_18073"/>
<evidence type="ECO:0000256" key="4">
    <source>
        <dbReference type="ARBA" id="ARBA00022989"/>
    </source>
</evidence>
<dbReference type="InterPro" id="IPR050814">
    <property type="entry name" value="Myo-inositol_Transporter"/>
</dbReference>
<protein>
    <recommendedName>
        <fullName evidence="9">Major facilitator superfamily (MFS) profile domain-containing protein</fullName>
    </recommendedName>
</protein>
<dbReference type="SUPFAM" id="SSF103473">
    <property type="entry name" value="MFS general substrate transporter"/>
    <property type="match status" value="1"/>
</dbReference>
<keyword evidence="3 6" id="KW-0812">Transmembrane</keyword>
<keyword evidence="8" id="KW-1185">Reference proteome</keyword>
<dbReference type="PANTHER" id="PTHR48020:SF12">
    <property type="entry name" value="PROTON MYO-INOSITOL COTRANSPORTER"/>
    <property type="match status" value="1"/>
</dbReference>
<dbReference type="RefSeq" id="XP_012212891.1">
    <property type="nucleotide sequence ID" value="XM_012357501.1"/>
</dbReference>
<dbReference type="InterPro" id="IPR036259">
    <property type="entry name" value="MFS_trans_sf"/>
</dbReference>
<keyword evidence="5 6" id="KW-0472">Membrane</keyword>
<feature type="transmembrane region" description="Helical" evidence="6">
    <location>
        <begin position="27"/>
        <end position="50"/>
    </location>
</feature>
<dbReference type="KEGG" id="spar:SPRG_18073"/>
<dbReference type="PANTHER" id="PTHR48020">
    <property type="entry name" value="PROTON MYO-INOSITOL COTRANSPORTER"/>
    <property type="match status" value="1"/>
</dbReference>
<evidence type="ECO:0008006" key="9">
    <source>
        <dbReference type="Google" id="ProtNLM"/>
    </source>
</evidence>
<dbReference type="AlphaFoldDB" id="A0A067BDG5"/>
<dbReference type="EMBL" id="KK584144">
    <property type="protein sequence ID" value="KDO16399.1"/>
    <property type="molecule type" value="Genomic_DNA"/>
</dbReference>
<dbReference type="Pfam" id="PF00083">
    <property type="entry name" value="Sugar_tr"/>
    <property type="match status" value="1"/>
</dbReference>
<evidence type="ECO:0000313" key="8">
    <source>
        <dbReference type="Proteomes" id="UP000030745"/>
    </source>
</evidence>
<evidence type="ECO:0000256" key="1">
    <source>
        <dbReference type="ARBA" id="ARBA00004370"/>
    </source>
</evidence>
<organism evidence="7 8">
    <name type="scientific">Saprolegnia parasitica (strain CBS 223.65)</name>
    <dbReference type="NCBI Taxonomy" id="695850"/>
    <lineage>
        <taxon>Eukaryota</taxon>
        <taxon>Sar</taxon>
        <taxon>Stramenopiles</taxon>
        <taxon>Oomycota</taxon>
        <taxon>Saprolegniomycetes</taxon>
        <taxon>Saprolegniales</taxon>
        <taxon>Saprolegniaceae</taxon>
        <taxon>Saprolegnia</taxon>
    </lineage>
</organism>
<sequence length="87" mass="9940">MPWTINAEIYPLAMRGMAMSMSTSVNWISNLIISFTFLSLIEGTTTYITFLDLLRQTRGVSLEDIDELFTPEKKKKKERYSPVGMGI</sequence>
<dbReference type="GO" id="GO:0016020">
    <property type="term" value="C:membrane"/>
    <property type="evidence" value="ECO:0007669"/>
    <property type="project" value="UniProtKB-SubCell"/>
</dbReference>
<dbReference type="GO" id="GO:0022857">
    <property type="term" value="F:transmembrane transporter activity"/>
    <property type="evidence" value="ECO:0007669"/>
    <property type="project" value="InterPro"/>
</dbReference>
<evidence type="ECO:0000256" key="2">
    <source>
        <dbReference type="ARBA" id="ARBA00022448"/>
    </source>
</evidence>
<dbReference type="GeneID" id="24139599"/>
<accession>A0A067BDG5</accession>